<evidence type="ECO:0000313" key="2">
    <source>
        <dbReference type="EMBL" id="RSX50506.1"/>
    </source>
</evidence>
<feature type="transmembrane region" description="Helical" evidence="1">
    <location>
        <begin position="75"/>
        <end position="92"/>
    </location>
</feature>
<feature type="transmembrane region" description="Helical" evidence="1">
    <location>
        <begin position="6"/>
        <end position="31"/>
    </location>
</feature>
<comment type="caution">
    <text evidence="2">The sequence shown here is derived from an EMBL/GenBank/DDBJ whole genome shotgun (WGS) entry which is preliminary data.</text>
</comment>
<name>A0A430FCD5_9BIFI</name>
<dbReference type="Proteomes" id="UP000288607">
    <property type="component" value="Unassembled WGS sequence"/>
</dbReference>
<feature type="transmembrane region" description="Helical" evidence="1">
    <location>
        <begin position="160"/>
        <end position="179"/>
    </location>
</feature>
<organism evidence="2 3">
    <name type="scientific">Bifidobacterium callimiconis</name>
    <dbReference type="NCBI Taxonomy" id="2306973"/>
    <lineage>
        <taxon>Bacteria</taxon>
        <taxon>Bacillati</taxon>
        <taxon>Actinomycetota</taxon>
        <taxon>Actinomycetes</taxon>
        <taxon>Bifidobacteriales</taxon>
        <taxon>Bifidobacteriaceae</taxon>
        <taxon>Bifidobacterium</taxon>
    </lineage>
</organism>
<dbReference type="AlphaFoldDB" id="A0A430FCD5"/>
<dbReference type="InterPro" id="IPR025576">
    <property type="entry name" value="YwiC"/>
</dbReference>
<gene>
    <name evidence="2" type="ORF">D2E23_1529</name>
</gene>
<evidence type="ECO:0000256" key="1">
    <source>
        <dbReference type="SAM" id="Phobius"/>
    </source>
</evidence>
<accession>A0A430FCD5</accession>
<keyword evidence="1" id="KW-0472">Membrane</keyword>
<dbReference type="EMBL" id="QXGJ01000007">
    <property type="protein sequence ID" value="RSX50506.1"/>
    <property type="molecule type" value="Genomic_DNA"/>
</dbReference>
<feature type="transmembrane region" description="Helical" evidence="1">
    <location>
        <begin position="99"/>
        <end position="121"/>
    </location>
</feature>
<keyword evidence="3" id="KW-1185">Reference proteome</keyword>
<proteinExistence type="predicted"/>
<protein>
    <submittedName>
        <fullName evidence="2">YwiC-like protein</fullName>
    </submittedName>
</protein>
<sequence length="265" mass="28804">MALMPALAGIGLAGANLTTIWLLTCWILCYCVQYSAARWLKSRRSRRYMPPMLVYTVALAILGIPFILLHPAILLWAPLFATLAALSFVAAWMRRERSIWANIAVILAACSMTVVVCWIGNPALVSHSSAMQSSQTGGIGLLSPGRWSISTWLTVPLPHASLIAAMIFALYEFGSVLFVKTMIRERGSRTYLVASWIWHVGLVAAGFMVFPWFGGLALILLARAVTLPAIARRRKVKPLAVGLTELVTILLTCAVTVIGVPSLIG</sequence>
<reference evidence="2 3" key="1">
    <citation type="submission" date="2018-09" db="EMBL/GenBank/DDBJ databases">
        <title>Characterization of the phylogenetic diversity of five novel species belonging to the genus Bifidobacterium.</title>
        <authorList>
            <person name="Lugli G.A."/>
            <person name="Duranti S."/>
            <person name="Milani C."/>
        </authorList>
    </citation>
    <scope>NUCLEOTIDE SEQUENCE [LARGE SCALE GENOMIC DNA]</scope>
    <source>
        <strain evidence="2 3">2028B</strain>
    </source>
</reference>
<evidence type="ECO:0000313" key="3">
    <source>
        <dbReference type="Proteomes" id="UP000288607"/>
    </source>
</evidence>
<dbReference type="Pfam" id="PF14256">
    <property type="entry name" value="YwiC"/>
    <property type="match status" value="1"/>
</dbReference>
<keyword evidence="1" id="KW-0812">Transmembrane</keyword>
<feature type="transmembrane region" description="Helical" evidence="1">
    <location>
        <begin position="52"/>
        <end position="69"/>
    </location>
</feature>
<feature type="transmembrane region" description="Helical" evidence="1">
    <location>
        <begin position="243"/>
        <end position="264"/>
    </location>
</feature>
<keyword evidence="1" id="KW-1133">Transmembrane helix</keyword>